<dbReference type="Gene3D" id="1.10.10.60">
    <property type="entry name" value="Homeodomain-like"/>
    <property type="match status" value="1"/>
</dbReference>
<dbReference type="SMART" id="SM00342">
    <property type="entry name" value="HTH_ARAC"/>
    <property type="match status" value="1"/>
</dbReference>
<dbReference type="PROSITE" id="PS01124">
    <property type="entry name" value="HTH_ARAC_FAMILY_2"/>
    <property type="match status" value="1"/>
</dbReference>
<evidence type="ECO:0000313" key="6">
    <source>
        <dbReference type="Proteomes" id="UP001165667"/>
    </source>
</evidence>
<gene>
    <name evidence="5" type="ORF">M8523_12495</name>
</gene>
<comment type="caution">
    <text evidence="5">The sequence shown here is derived from an EMBL/GenBank/DDBJ whole genome shotgun (WGS) entry which is preliminary data.</text>
</comment>
<protein>
    <submittedName>
        <fullName evidence="5">AraC family transcriptional regulator</fullName>
    </submittedName>
</protein>
<keyword evidence="2" id="KW-0238">DNA-binding</keyword>
<dbReference type="InterPro" id="IPR009057">
    <property type="entry name" value="Homeodomain-like_sf"/>
</dbReference>
<keyword evidence="3" id="KW-0804">Transcription</keyword>
<dbReference type="InterPro" id="IPR018062">
    <property type="entry name" value="HTH_AraC-typ_CS"/>
</dbReference>
<keyword evidence="1" id="KW-0805">Transcription regulation</keyword>
<proteinExistence type="predicted"/>
<accession>A0AA42CIX1</accession>
<dbReference type="Pfam" id="PF08448">
    <property type="entry name" value="PAS_4"/>
    <property type="match status" value="1"/>
</dbReference>
<dbReference type="InterPro" id="IPR013656">
    <property type="entry name" value="PAS_4"/>
</dbReference>
<evidence type="ECO:0000256" key="2">
    <source>
        <dbReference type="ARBA" id="ARBA00023125"/>
    </source>
</evidence>
<dbReference type="PROSITE" id="PS00041">
    <property type="entry name" value="HTH_ARAC_FAMILY_1"/>
    <property type="match status" value="1"/>
</dbReference>
<dbReference type="InterPro" id="IPR020449">
    <property type="entry name" value="Tscrpt_reg_AraC-type_HTH"/>
</dbReference>
<dbReference type="EMBL" id="JAMOIM010000007">
    <property type="protein sequence ID" value="MCW6508839.1"/>
    <property type="molecule type" value="Genomic_DNA"/>
</dbReference>
<dbReference type="SUPFAM" id="SSF55785">
    <property type="entry name" value="PYP-like sensor domain (PAS domain)"/>
    <property type="match status" value="1"/>
</dbReference>
<name>A0AA42CIX1_9HYPH</name>
<dbReference type="SUPFAM" id="SSF46689">
    <property type="entry name" value="Homeodomain-like"/>
    <property type="match status" value="1"/>
</dbReference>
<dbReference type="GO" id="GO:0003700">
    <property type="term" value="F:DNA-binding transcription factor activity"/>
    <property type="evidence" value="ECO:0007669"/>
    <property type="project" value="InterPro"/>
</dbReference>
<organism evidence="5 6">
    <name type="scientific">Lichenifustis flavocetrariae</name>
    <dbReference type="NCBI Taxonomy" id="2949735"/>
    <lineage>
        <taxon>Bacteria</taxon>
        <taxon>Pseudomonadati</taxon>
        <taxon>Pseudomonadota</taxon>
        <taxon>Alphaproteobacteria</taxon>
        <taxon>Hyphomicrobiales</taxon>
        <taxon>Lichenihabitantaceae</taxon>
        <taxon>Lichenifustis</taxon>
    </lineage>
</organism>
<sequence length="248" mass="27302">MEPLEGLVALLDRPLVCGDLFDGVPDTIFFVKDAAGRYVAANQVLAERTGFGRKEALIGLTADQVFPGALGRRIASQDRAILDSARSLKGELELHLYPGGEEGWCLTWKEPLFDQRRKVVGLVGLSRDLRPANAVPDETAALSRALQSAQRRPDASLKVSDLAELANLSTFQLDQRIRAMFGLSAGQYLTRLRIDQASELLRQSREPISQIALDCGYADQTAFTRQFTKLVGLSPGAYRKSQAHSFRQ</sequence>
<dbReference type="PANTHER" id="PTHR46796:SF13">
    <property type="entry name" value="HTH-TYPE TRANSCRIPTIONAL ACTIVATOR RHAS"/>
    <property type="match status" value="1"/>
</dbReference>
<dbReference type="InterPro" id="IPR035965">
    <property type="entry name" value="PAS-like_dom_sf"/>
</dbReference>
<reference evidence="5" key="1">
    <citation type="submission" date="2022-05" db="EMBL/GenBank/DDBJ databases">
        <authorList>
            <person name="Pankratov T."/>
        </authorList>
    </citation>
    <scope>NUCLEOTIDE SEQUENCE</scope>
    <source>
        <strain evidence="5">BP6-180914</strain>
    </source>
</reference>
<feature type="domain" description="HTH araC/xylS-type" evidence="4">
    <location>
        <begin position="143"/>
        <end position="241"/>
    </location>
</feature>
<dbReference type="Pfam" id="PF12833">
    <property type="entry name" value="HTH_18"/>
    <property type="match status" value="1"/>
</dbReference>
<dbReference type="AlphaFoldDB" id="A0AA42CIX1"/>
<dbReference type="PRINTS" id="PR00032">
    <property type="entry name" value="HTHARAC"/>
</dbReference>
<keyword evidence="6" id="KW-1185">Reference proteome</keyword>
<dbReference type="GO" id="GO:0043565">
    <property type="term" value="F:sequence-specific DNA binding"/>
    <property type="evidence" value="ECO:0007669"/>
    <property type="project" value="InterPro"/>
</dbReference>
<dbReference type="Gene3D" id="3.30.450.20">
    <property type="entry name" value="PAS domain"/>
    <property type="match status" value="1"/>
</dbReference>
<dbReference type="RefSeq" id="WP_282585208.1">
    <property type="nucleotide sequence ID" value="NZ_JAMOIM010000007.1"/>
</dbReference>
<dbReference type="InterPro" id="IPR050204">
    <property type="entry name" value="AraC_XylS_family_regulators"/>
</dbReference>
<evidence type="ECO:0000313" key="5">
    <source>
        <dbReference type="EMBL" id="MCW6508839.1"/>
    </source>
</evidence>
<evidence type="ECO:0000256" key="1">
    <source>
        <dbReference type="ARBA" id="ARBA00023015"/>
    </source>
</evidence>
<dbReference type="PANTHER" id="PTHR46796">
    <property type="entry name" value="HTH-TYPE TRANSCRIPTIONAL ACTIVATOR RHAS-RELATED"/>
    <property type="match status" value="1"/>
</dbReference>
<dbReference type="Proteomes" id="UP001165667">
    <property type="component" value="Unassembled WGS sequence"/>
</dbReference>
<evidence type="ECO:0000256" key="3">
    <source>
        <dbReference type="ARBA" id="ARBA00023163"/>
    </source>
</evidence>
<dbReference type="InterPro" id="IPR018060">
    <property type="entry name" value="HTH_AraC"/>
</dbReference>
<evidence type="ECO:0000259" key="4">
    <source>
        <dbReference type="PROSITE" id="PS01124"/>
    </source>
</evidence>